<feature type="transmembrane region" description="Helical" evidence="1">
    <location>
        <begin position="60"/>
        <end position="78"/>
    </location>
</feature>
<keyword evidence="1" id="KW-1133">Transmembrane helix</keyword>
<comment type="caution">
    <text evidence="2">The sequence shown here is derived from an EMBL/GenBank/DDBJ whole genome shotgun (WGS) entry which is preliminary data.</text>
</comment>
<dbReference type="OrthoDB" id="3198553at2759"/>
<feature type="transmembrane region" description="Helical" evidence="1">
    <location>
        <begin position="114"/>
        <end position="132"/>
    </location>
</feature>
<sequence>MNGEWVIVILKAHESFEGLIEIQSTNSALRRWWKRLATLISGMIHGLTEVWRFWGQRVQLLSYLLLGTAFAVGHHFMCQSLDGKAIRTNRFHVFGRVLSDQTVVSAGSNVLAQLINYCFAATMGVAFVQYFWNVIEPFASHREDDDNSPQEPKRSDEAERLEAIDAPVAAAPGNPFLPSSFRTRFVAPGLAVIALMMLLLVLIPTFAPGSLRVVTPDFRVPTSCTIATPNLTLVDGLLSDPETLFTNILTSGSYLPLRSPCGRCAYNVTFQAVSLECSLFPDYDFTPFQAVPEGELVLYNATFTWDPSFVLTVAYRDGSLDSLTPPRAVRCTGYSTMYHTQVSHNTTSWAQVLSQTVGDPINNATLTDASIPYEPFLILDSIGWVLTGSVVRGNDSADHQSLPVTHWLDRKYAIGSGFAWPSIGSALPSLVQNMSLSLLSGQFAPWNGTYFDDIPGTCMTTQPVFEYVKWRLLTIYGIGWVAAAGSLVVGFWFVGRNGRERDMEFSNLVGALHDDPLSHQGSSP</sequence>
<evidence type="ECO:0000313" key="3">
    <source>
        <dbReference type="Proteomes" id="UP000521943"/>
    </source>
</evidence>
<dbReference type="Proteomes" id="UP000521943">
    <property type="component" value="Unassembled WGS sequence"/>
</dbReference>
<proteinExistence type="predicted"/>
<organism evidence="2 3">
    <name type="scientific">Ephemerocybe angulata</name>
    <dbReference type="NCBI Taxonomy" id="980116"/>
    <lineage>
        <taxon>Eukaryota</taxon>
        <taxon>Fungi</taxon>
        <taxon>Dikarya</taxon>
        <taxon>Basidiomycota</taxon>
        <taxon>Agaricomycotina</taxon>
        <taxon>Agaricomycetes</taxon>
        <taxon>Agaricomycetidae</taxon>
        <taxon>Agaricales</taxon>
        <taxon>Agaricineae</taxon>
        <taxon>Psathyrellaceae</taxon>
        <taxon>Ephemerocybe</taxon>
    </lineage>
</organism>
<keyword evidence="1" id="KW-0472">Membrane</keyword>
<evidence type="ECO:0000313" key="2">
    <source>
        <dbReference type="EMBL" id="KAF6750253.1"/>
    </source>
</evidence>
<reference evidence="2 3" key="1">
    <citation type="submission" date="2020-07" db="EMBL/GenBank/DDBJ databases">
        <title>Comparative genomics of pyrophilous fungi reveals a link between fire events and developmental genes.</title>
        <authorList>
            <consortium name="DOE Joint Genome Institute"/>
            <person name="Steindorff A.S."/>
            <person name="Carver A."/>
            <person name="Calhoun S."/>
            <person name="Stillman K."/>
            <person name="Liu H."/>
            <person name="Lipzen A."/>
            <person name="Pangilinan J."/>
            <person name="Labutti K."/>
            <person name="Bruns T.D."/>
            <person name="Grigoriev I.V."/>
        </authorList>
    </citation>
    <scope>NUCLEOTIDE SEQUENCE [LARGE SCALE GENOMIC DNA]</scope>
    <source>
        <strain evidence="2 3">CBS 144469</strain>
    </source>
</reference>
<keyword evidence="1" id="KW-0812">Transmembrane</keyword>
<dbReference type="AlphaFoldDB" id="A0A8H6HNF2"/>
<keyword evidence="3" id="KW-1185">Reference proteome</keyword>
<feature type="transmembrane region" description="Helical" evidence="1">
    <location>
        <begin position="473"/>
        <end position="494"/>
    </location>
</feature>
<gene>
    <name evidence="2" type="ORF">DFP72DRAFT_1139894</name>
</gene>
<feature type="transmembrane region" description="Helical" evidence="1">
    <location>
        <begin position="185"/>
        <end position="203"/>
    </location>
</feature>
<accession>A0A8H6HNF2</accession>
<dbReference type="EMBL" id="JACGCI010000058">
    <property type="protein sequence ID" value="KAF6750253.1"/>
    <property type="molecule type" value="Genomic_DNA"/>
</dbReference>
<protein>
    <submittedName>
        <fullName evidence="2">Uncharacterized protein</fullName>
    </submittedName>
</protein>
<name>A0A8H6HNF2_9AGAR</name>
<evidence type="ECO:0000256" key="1">
    <source>
        <dbReference type="SAM" id="Phobius"/>
    </source>
</evidence>